<proteinExistence type="predicted"/>
<organism evidence="1">
    <name type="scientific">viral metagenome</name>
    <dbReference type="NCBI Taxonomy" id="1070528"/>
    <lineage>
        <taxon>unclassified sequences</taxon>
        <taxon>metagenomes</taxon>
        <taxon>organismal metagenomes</taxon>
    </lineage>
</organism>
<dbReference type="AlphaFoldDB" id="A0A6C0IRY5"/>
<sequence length="142" mass="15899">MNTFTITSLPYYNSCSQCYLNVLSINTEPQGPLRNFVRRINLPKLSPYKIDTPCNPINTCGLVLTNLGLNGVKCCNNGYNVDNLLTPNQIPELVSFLLANGYQIETQITNMLQNSPVKMNNNKLLLTATYYGANQPNVTYTR</sequence>
<accession>A0A6C0IRY5</accession>
<evidence type="ECO:0000313" key="1">
    <source>
        <dbReference type="EMBL" id="QHT95994.1"/>
    </source>
</evidence>
<name>A0A6C0IRY5_9ZZZZ</name>
<protein>
    <submittedName>
        <fullName evidence="1">Uncharacterized protein</fullName>
    </submittedName>
</protein>
<reference evidence="1" key="1">
    <citation type="journal article" date="2020" name="Nature">
        <title>Giant virus diversity and host interactions through global metagenomics.</title>
        <authorList>
            <person name="Schulz F."/>
            <person name="Roux S."/>
            <person name="Paez-Espino D."/>
            <person name="Jungbluth S."/>
            <person name="Walsh D.A."/>
            <person name="Denef V.J."/>
            <person name="McMahon K.D."/>
            <person name="Konstantinidis K.T."/>
            <person name="Eloe-Fadrosh E.A."/>
            <person name="Kyrpides N.C."/>
            <person name="Woyke T."/>
        </authorList>
    </citation>
    <scope>NUCLEOTIDE SEQUENCE</scope>
    <source>
        <strain evidence="1">GVMAG-M-3300024301-20</strain>
    </source>
</reference>
<dbReference type="EMBL" id="MN740249">
    <property type="protein sequence ID" value="QHT95994.1"/>
    <property type="molecule type" value="Genomic_DNA"/>
</dbReference>